<dbReference type="EMBL" id="UYJE01007594">
    <property type="protein sequence ID" value="VDI56279.1"/>
    <property type="molecule type" value="Genomic_DNA"/>
</dbReference>
<dbReference type="OrthoDB" id="6148968at2759"/>
<evidence type="ECO:0000256" key="3">
    <source>
        <dbReference type="ARBA" id="ARBA00022729"/>
    </source>
</evidence>
<evidence type="ECO:0000313" key="5">
    <source>
        <dbReference type="Proteomes" id="UP000596742"/>
    </source>
</evidence>
<protein>
    <submittedName>
        <fullName evidence="4">Uncharacterized protein</fullName>
    </submittedName>
</protein>
<dbReference type="PROSITE" id="PS51326">
    <property type="entry name" value="AVIDIN_2"/>
    <property type="match status" value="1"/>
</dbReference>
<dbReference type="InterPro" id="IPR036896">
    <property type="entry name" value="Avidin-like_sf"/>
</dbReference>
<name>A0A8B6FY14_MYTGA</name>
<dbReference type="Pfam" id="PF01382">
    <property type="entry name" value="Avidin"/>
    <property type="match status" value="1"/>
</dbReference>
<dbReference type="GO" id="GO:0009374">
    <property type="term" value="F:biotin binding"/>
    <property type="evidence" value="ECO:0007669"/>
    <property type="project" value="InterPro"/>
</dbReference>
<evidence type="ECO:0000256" key="2">
    <source>
        <dbReference type="ARBA" id="ARBA00022525"/>
    </source>
</evidence>
<sequence>MRLRQFCLLLSVAKHRKRLSYTVSHFGIFQSIVAVSTWWRFSEKETMFTVKMFLVGIAVIHVLGQKGGEIFEKYNSAVGNAENFYLLLGRCTIPVMEPSNCIIGFVVAWNNEAYGNSNSATSFTGTYYEDTDKIYTFWILTRYTMYADMWASNHIGQNVFTRIPSNPTDIVP</sequence>
<dbReference type="Proteomes" id="UP000596742">
    <property type="component" value="Unassembled WGS sequence"/>
</dbReference>
<evidence type="ECO:0000313" key="4">
    <source>
        <dbReference type="EMBL" id="VDI56279.1"/>
    </source>
</evidence>
<gene>
    <name evidence="4" type="ORF">MGAL_10B018595</name>
</gene>
<comment type="subcellular location">
    <subcellularLocation>
        <location evidence="1">Secreted</location>
    </subcellularLocation>
</comment>
<reference evidence="4" key="1">
    <citation type="submission" date="2018-11" db="EMBL/GenBank/DDBJ databases">
        <authorList>
            <person name="Alioto T."/>
            <person name="Alioto T."/>
        </authorList>
    </citation>
    <scope>NUCLEOTIDE SEQUENCE</scope>
</reference>
<dbReference type="InterPro" id="IPR005468">
    <property type="entry name" value="Avidin/str"/>
</dbReference>
<keyword evidence="2" id="KW-0964">Secreted</keyword>
<dbReference type="AlphaFoldDB" id="A0A8B6FY14"/>
<proteinExistence type="predicted"/>
<dbReference type="SUPFAM" id="SSF50876">
    <property type="entry name" value="Avidin/streptavidin"/>
    <property type="match status" value="1"/>
</dbReference>
<comment type="caution">
    <text evidence="4">The sequence shown here is derived from an EMBL/GenBank/DDBJ whole genome shotgun (WGS) entry which is preliminary data.</text>
</comment>
<dbReference type="GO" id="GO:0005576">
    <property type="term" value="C:extracellular region"/>
    <property type="evidence" value="ECO:0007669"/>
    <property type="project" value="UniProtKB-SubCell"/>
</dbReference>
<keyword evidence="3" id="KW-0732">Signal</keyword>
<keyword evidence="5" id="KW-1185">Reference proteome</keyword>
<evidence type="ECO:0000256" key="1">
    <source>
        <dbReference type="ARBA" id="ARBA00004613"/>
    </source>
</evidence>
<accession>A0A8B6FY14</accession>
<dbReference type="Gene3D" id="2.40.128.30">
    <property type="entry name" value="Avidin-like"/>
    <property type="match status" value="1"/>
</dbReference>
<organism evidence="4 5">
    <name type="scientific">Mytilus galloprovincialis</name>
    <name type="common">Mediterranean mussel</name>
    <dbReference type="NCBI Taxonomy" id="29158"/>
    <lineage>
        <taxon>Eukaryota</taxon>
        <taxon>Metazoa</taxon>
        <taxon>Spiralia</taxon>
        <taxon>Lophotrochozoa</taxon>
        <taxon>Mollusca</taxon>
        <taxon>Bivalvia</taxon>
        <taxon>Autobranchia</taxon>
        <taxon>Pteriomorphia</taxon>
        <taxon>Mytilida</taxon>
        <taxon>Mytiloidea</taxon>
        <taxon>Mytilidae</taxon>
        <taxon>Mytilinae</taxon>
        <taxon>Mytilus</taxon>
    </lineage>
</organism>